<organism evidence="1 2">
    <name type="scientific">Flavobacterium cyanobacteriorum</name>
    <dbReference type="NCBI Taxonomy" id="2022802"/>
    <lineage>
        <taxon>Bacteria</taxon>
        <taxon>Pseudomonadati</taxon>
        <taxon>Bacteroidota</taxon>
        <taxon>Flavobacteriia</taxon>
        <taxon>Flavobacteriales</taxon>
        <taxon>Flavobacteriaceae</taxon>
        <taxon>Flavobacterium</taxon>
    </lineage>
</organism>
<name>A0A255YSP1_9FLAO</name>
<gene>
    <name evidence="1" type="ORF">CHU92_14180</name>
</gene>
<sequence>MFYFPQKNVKAYFPTGFTNLDIKIQSKIEKQSGRRLLMKVYFIERLKNKKSCHAREAQQL</sequence>
<keyword evidence="2" id="KW-1185">Reference proteome</keyword>
<evidence type="ECO:0000313" key="1">
    <source>
        <dbReference type="EMBL" id="OYQ32232.1"/>
    </source>
</evidence>
<dbReference type="EMBL" id="NOXV01000303">
    <property type="protein sequence ID" value="OYQ32232.1"/>
    <property type="molecule type" value="Genomic_DNA"/>
</dbReference>
<accession>A0A255YSP1</accession>
<dbReference type="AlphaFoldDB" id="A0A255YSP1"/>
<dbReference type="Proteomes" id="UP000216605">
    <property type="component" value="Unassembled WGS sequence"/>
</dbReference>
<proteinExistence type="predicted"/>
<evidence type="ECO:0000313" key="2">
    <source>
        <dbReference type="Proteomes" id="UP000216605"/>
    </source>
</evidence>
<protein>
    <submittedName>
        <fullName evidence="1">Uncharacterized protein</fullName>
    </submittedName>
</protein>
<reference evidence="1 2" key="1">
    <citation type="submission" date="2017-07" db="EMBL/GenBank/DDBJ databases">
        <title>Flavobacterium cyanobacteriorum sp. nov., isolated from cyanobacterial aggregates in a eutrophic lake.</title>
        <authorList>
            <person name="Cai H."/>
        </authorList>
    </citation>
    <scope>NUCLEOTIDE SEQUENCE [LARGE SCALE GENOMIC DNA]</scope>
    <source>
        <strain evidence="1 2">TH021</strain>
    </source>
</reference>
<comment type="caution">
    <text evidence="1">The sequence shown here is derived from an EMBL/GenBank/DDBJ whole genome shotgun (WGS) entry which is preliminary data.</text>
</comment>